<evidence type="ECO:0000313" key="12">
    <source>
        <dbReference type="EMBL" id="MEC5421948.1"/>
    </source>
</evidence>
<evidence type="ECO:0000256" key="10">
    <source>
        <dbReference type="ARBA" id="ARBA00049244"/>
    </source>
</evidence>
<keyword evidence="5 12" id="KW-0808">Transferase</keyword>
<dbReference type="SUPFAM" id="SSF89550">
    <property type="entry name" value="PHP domain-like"/>
    <property type="match status" value="1"/>
</dbReference>
<dbReference type="Pfam" id="PF02811">
    <property type="entry name" value="PHP"/>
    <property type="match status" value="1"/>
</dbReference>
<comment type="similarity">
    <text evidence="2">Belongs to the DNA polymerase type-C family. DnaE subfamily.</text>
</comment>
<dbReference type="InterPro" id="IPR041931">
    <property type="entry name" value="DNA_pol3_alpha_thumb_dom"/>
</dbReference>
<evidence type="ECO:0000256" key="5">
    <source>
        <dbReference type="ARBA" id="ARBA00022679"/>
    </source>
</evidence>
<dbReference type="Pfam" id="PF17657">
    <property type="entry name" value="DNA_pol3_finger"/>
    <property type="match status" value="1"/>
</dbReference>
<dbReference type="InterPro" id="IPR040982">
    <property type="entry name" value="DNA_pol3_finger"/>
</dbReference>
<dbReference type="NCBIfam" id="NF004226">
    <property type="entry name" value="PRK05673.1"/>
    <property type="match status" value="1"/>
</dbReference>
<dbReference type="Gene3D" id="3.20.20.140">
    <property type="entry name" value="Metal-dependent hydrolases"/>
    <property type="match status" value="1"/>
</dbReference>
<dbReference type="NCBIfam" id="TIGR00594">
    <property type="entry name" value="polc"/>
    <property type="match status" value="1"/>
</dbReference>
<comment type="subcellular location">
    <subcellularLocation>
        <location evidence="1">Cytoplasm</location>
    </subcellularLocation>
</comment>
<evidence type="ECO:0000313" key="13">
    <source>
        <dbReference type="Proteomes" id="UP001335737"/>
    </source>
</evidence>
<dbReference type="RefSeq" id="WP_327605524.1">
    <property type="nucleotide sequence ID" value="NZ_JARZFX010000001.1"/>
</dbReference>
<dbReference type="Proteomes" id="UP001335737">
    <property type="component" value="Unassembled WGS sequence"/>
</dbReference>
<keyword evidence="6 12" id="KW-0548">Nucleotidyltransferase</keyword>
<evidence type="ECO:0000256" key="6">
    <source>
        <dbReference type="ARBA" id="ARBA00022695"/>
    </source>
</evidence>
<dbReference type="Gene3D" id="1.10.10.1600">
    <property type="entry name" value="Bacterial DNA polymerase III alpha subunit, thumb domain"/>
    <property type="match status" value="1"/>
</dbReference>
<reference evidence="12 13" key="1">
    <citation type="journal article" date="2024" name="Int. J. Syst. Evol. Microbiol.">
        <title>Virgibacillus tibetensis sp. nov., isolated from salt lake on the Tibetan Plateau of China.</title>
        <authorList>
            <person name="Phurbu D."/>
            <person name="Liu Z.-X."/>
            <person name="Wang R."/>
            <person name="Zheng Y.-Y."/>
            <person name="Liu H.-C."/>
            <person name="Zhou Y.-G."/>
            <person name="Yu Y.-J."/>
            <person name="Li A.-H."/>
        </authorList>
    </citation>
    <scope>NUCLEOTIDE SEQUENCE [LARGE SCALE GENOMIC DNA]</scope>
    <source>
        <strain evidence="12 13">C22-A2</strain>
    </source>
</reference>
<proteinExistence type="inferred from homology"/>
<name>A0ABU6K9A0_9BACI</name>
<evidence type="ECO:0000256" key="4">
    <source>
        <dbReference type="ARBA" id="ARBA00019114"/>
    </source>
</evidence>
<evidence type="ECO:0000256" key="9">
    <source>
        <dbReference type="ARBA" id="ARBA00025611"/>
    </source>
</evidence>
<evidence type="ECO:0000259" key="11">
    <source>
        <dbReference type="SMART" id="SM00481"/>
    </source>
</evidence>
<keyword evidence="8" id="KW-0239">DNA-directed DNA polymerase</keyword>
<protein>
    <recommendedName>
        <fullName evidence="4">DNA polymerase III subunit alpha</fullName>
        <ecNumber evidence="3">2.7.7.7</ecNumber>
    </recommendedName>
</protein>
<comment type="catalytic activity">
    <reaction evidence="10">
        <text>DNA(n) + a 2'-deoxyribonucleoside 5'-triphosphate = DNA(n+1) + diphosphate</text>
        <dbReference type="Rhea" id="RHEA:22508"/>
        <dbReference type="Rhea" id="RHEA-COMP:17339"/>
        <dbReference type="Rhea" id="RHEA-COMP:17340"/>
        <dbReference type="ChEBI" id="CHEBI:33019"/>
        <dbReference type="ChEBI" id="CHEBI:61560"/>
        <dbReference type="ChEBI" id="CHEBI:173112"/>
        <dbReference type="EC" id="2.7.7.7"/>
    </reaction>
</comment>
<organism evidence="12 13">
    <name type="scientific">Virgibacillus tibetensis</name>
    <dbReference type="NCBI Taxonomy" id="3042313"/>
    <lineage>
        <taxon>Bacteria</taxon>
        <taxon>Bacillati</taxon>
        <taxon>Bacillota</taxon>
        <taxon>Bacilli</taxon>
        <taxon>Bacillales</taxon>
        <taxon>Bacillaceae</taxon>
        <taxon>Virgibacillus</taxon>
    </lineage>
</organism>
<accession>A0ABU6K9A0</accession>
<dbReference type="InterPro" id="IPR016195">
    <property type="entry name" value="Pol/histidinol_Pase-like"/>
</dbReference>
<dbReference type="InterPro" id="IPR004013">
    <property type="entry name" value="PHP_dom"/>
</dbReference>
<dbReference type="Gene3D" id="1.10.150.870">
    <property type="match status" value="1"/>
</dbReference>
<dbReference type="InterPro" id="IPR003141">
    <property type="entry name" value="Pol/His_phosphatase_N"/>
</dbReference>
<evidence type="ECO:0000256" key="1">
    <source>
        <dbReference type="ARBA" id="ARBA00004496"/>
    </source>
</evidence>
<dbReference type="EC" id="2.7.7.7" evidence="3"/>
<dbReference type="InterPro" id="IPR011708">
    <property type="entry name" value="DNA_pol3_alpha_NTPase_dom"/>
</dbReference>
<comment type="caution">
    <text evidence="12">The sequence shown here is derived from an EMBL/GenBank/DDBJ whole genome shotgun (WGS) entry which is preliminary data.</text>
</comment>
<dbReference type="InterPro" id="IPR004365">
    <property type="entry name" value="NA-bd_OB_tRNA"/>
</dbReference>
<gene>
    <name evidence="12" type="primary">dnaE</name>
    <name evidence="12" type="ORF">QGM71_00380</name>
</gene>
<evidence type="ECO:0000256" key="2">
    <source>
        <dbReference type="ARBA" id="ARBA00009496"/>
    </source>
</evidence>
<evidence type="ECO:0000256" key="7">
    <source>
        <dbReference type="ARBA" id="ARBA00022705"/>
    </source>
</evidence>
<dbReference type="EMBL" id="JARZFX010000001">
    <property type="protein sequence ID" value="MEC5421948.1"/>
    <property type="molecule type" value="Genomic_DNA"/>
</dbReference>
<evidence type="ECO:0000256" key="3">
    <source>
        <dbReference type="ARBA" id="ARBA00012417"/>
    </source>
</evidence>
<dbReference type="Pfam" id="PF01336">
    <property type="entry name" value="tRNA_anti-codon"/>
    <property type="match status" value="1"/>
</dbReference>
<dbReference type="InterPro" id="IPR004805">
    <property type="entry name" value="DnaE2/DnaE/PolC"/>
</dbReference>
<sequence length="1117" mass="128305">MSYTHLQVRSGYSLMHSTITIEKLVKQAEKLQFKALALTDENVLYGVIPFYKACKKVGIKPIIGMTTYVMNEEDDIEQCILLAKNNAGYQSLAKISTYIQQHQKSSIELEEIRAYANNLICILPAQSAKLRGMLETEPYEKVSHYISSWQNVFVTDDFYLGVQDHGSDSEKMLHKSLKAFQAIYPLPVVALNDVRYLNEKDDRVYDCLQAMKNGDKWGLEVADPVMKQRHLRSSTEMKELFQSWPEAWQETEVIKDKCNVTFDFEQRMLPSYPVPGNYDADTYLEKLCWSNVEQRYKVVTKTISERLDYELEVIQSMQFSDYFLIVSDFIAYAKEKSIYVGPGRGSAAGSLVAYVLGITDVDPIEYDLLFERFLNPERLTMPDIDIDFSDTRRDEVIEYVKNKYGQAHVAQIITFGTYAARSLIRELIKTLEVDQQDSYFVLNEIPVQAKKSLVELVNDSDELKEYIKQSKKLKLLFTFASKLEGLPRHISTHAAGLVISEKPLIEHIPLTVGANDISLTQFPMTDLESIGLLKIDLLGLKNLTLLERVIQSINFTKNKQLTLHTIPDNDALTYELLQKGKTNGVFQLESQGMKRVLTRLRPSSFEDIVAVNALYRPGPMEFIPTYIERKNSREKITYPHPDLAPILEKTYGVLVYQEQIMQIAHKIAGYTLGQADILRKAVSKKQQMVMEEQKEAFVSGCLQNGYKEGIAEEIFDWIVKFSNYGFNRSHSVAYSKISYQLAYLKAHYPANFYAELLSSAVNQQDKIQLYSKEIKELDITIAPPSINKSYGKFTVEGNQIRMGLLMIKGIANQVIKEISRVRREGPFKNLFDFCLRVSLKIVNRKALELLVLAGAFDETYANRASLLASIDQAIEQGDLFREFNDQSSLFQRKIELEANYVEIEDFSQIKKLSDEKELLGTYISSHPLKKHRQILRENGYISLKNAESLIGKRNIKSTGVVQAIKTIRTKRGDPMAFITIGDETGDMEAVLFPELYREVNRWLTEEMIIMFNGKIEQRNNRTQWLFSEVSQFDKLQLKTNKKNQRLFIKLTEENSEQALNQLKTIASDYPGSTPIIIFHEEQRKTYQLANDYYLNPSYDCLEALTDYFGKRSVVLEK</sequence>
<keyword evidence="13" id="KW-1185">Reference proteome</keyword>
<dbReference type="CDD" id="cd04485">
    <property type="entry name" value="DnaE_OBF"/>
    <property type="match status" value="1"/>
</dbReference>
<dbReference type="GO" id="GO:0003887">
    <property type="term" value="F:DNA-directed DNA polymerase activity"/>
    <property type="evidence" value="ECO:0007669"/>
    <property type="project" value="UniProtKB-EC"/>
</dbReference>
<evidence type="ECO:0000256" key="8">
    <source>
        <dbReference type="ARBA" id="ARBA00022932"/>
    </source>
</evidence>
<dbReference type="PANTHER" id="PTHR32294:SF0">
    <property type="entry name" value="DNA POLYMERASE III SUBUNIT ALPHA"/>
    <property type="match status" value="1"/>
</dbReference>
<comment type="function">
    <text evidence="9">DNA polymerase III is a complex, multichain enzyme responsible for most of the replicative synthesis in bacteria. This DNA polymerase also exhibits 3' to 5' exonuclease activity. The alpha chain is the DNA polymerase.</text>
</comment>
<dbReference type="PANTHER" id="PTHR32294">
    <property type="entry name" value="DNA POLYMERASE III SUBUNIT ALPHA"/>
    <property type="match status" value="1"/>
</dbReference>
<keyword evidence="7" id="KW-0235">DNA replication</keyword>
<dbReference type="SMART" id="SM00481">
    <property type="entry name" value="POLIIIAc"/>
    <property type="match status" value="1"/>
</dbReference>
<dbReference type="Pfam" id="PF07733">
    <property type="entry name" value="DNA_pol3_alpha"/>
    <property type="match status" value="1"/>
</dbReference>
<feature type="domain" description="Polymerase/histidinol phosphatase N-terminal" evidence="11">
    <location>
        <begin position="4"/>
        <end position="71"/>
    </location>
</feature>
<dbReference type="InterPro" id="IPR029460">
    <property type="entry name" value="DNAPol_HHH"/>
</dbReference>
<dbReference type="Pfam" id="PF14579">
    <property type="entry name" value="HHH_6"/>
    <property type="match status" value="1"/>
</dbReference>